<dbReference type="GO" id="GO:0005680">
    <property type="term" value="C:anaphase-promoting complex"/>
    <property type="evidence" value="ECO:0007669"/>
    <property type="project" value="InterPro"/>
</dbReference>
<name>A0AAN7TAD2_9PEZI</name>
<dbReference type="Proteomes" id="UP001310890">
    <property type="component" value="Unassembled WGS sequence"/>
</dbReference>
<organism evidence="2 3">
    <name type="scientific">Meristemomyces frigidus</name>
    <dbReference type="NCBI Taxonomy" id="1508187"/>
    <lineage>
        <taxon>Eukaryota</taxon>
        <taxon>Fungi</taxon>
        <taxon>Dikarya</taxon>
        <taxon>Ascomycota</taxon>
        <taxon>Pezizomycotina</taxon>
        <taxon>Dothideomycetes</taxon>
        <taxon>Dothideomycetidae</taxon>
        <taxon>Mycosphaerellales</taxon>
        <taxon>Teratosphaeriaceae</taxon>
        <taxon>Meristemomyces</taxon>
    </lineage>
</organism>
<feature type="compositionally biased region" description="Acidic residues" evidence="1">
    <location>
        <begin position="236"/>
        <end position="247"/>
    </location>
</feature>
<evidence type="ECO:0000313" key="2">
    <source>
        <dbReference type="EMBL" id="KAK5108162.1"/>
    </source>
</evidence>
<dbReference type="Pfam" id="PF05841">
    <property type="entry name" value="Apc15p"/>
    <property type="match status" value="1"/>
</dbReference>
<evidence type="ECO:0000313" key="3">
    <source>
        <dbReference type="Proteomes" id="UP001310890"/>
    </source>
</evidence>
<comment type="caution">
    <text evidence="2">The sequence shown here is derived from an EMBL/GenBank/DDBJ whole genome shotgun (WGS) entry which is preliminary data.</text>
</comment>
<reference evidence="2" key="1">
    <citation type="submission" date="2023-08" db="EMBL/GenBank/DDBJ databases">
        <title>Black Yeasts Isolated from many extreme environments.</title>
        <authorList>
            <person name="Coleine C."/>
            <person name="Stajich J.E."/>
            <person name="Selbmann L."/>
        </authorList>
    </citation>
    <scope>NUCLEOTIDE SEQUENCE</scope>
    <source>
        <strain evidence="2">CCFEE 5401</strain>
    </source>
</reference>
<protein>
    <submittedName>
        <fullName evidence="2">Uncharacterized protein</fullName>
    </submittedName>
</protein>
<feature type="compositionally biased region" description="Polar residues" evidence="1">
    <location>
        <begin position="34"/>
        <end position="44"/>
    </location>
</feature>
<feature type="compositionally biased region" description="Low complexity" evidence="1">
    <location>
        <begin position="268"/>
        <end position="277"/>
    </location>
</feature>
<feature type="compositionally biased region" description="Acidic residues" evidence="1">
    <location>
        <begin position="142"/>
        <end position="167"/>
    </location>
</feature>
<gene>
    <name evidence="2" type="ORF">LTR62_008693</name>
</gene>
<evidence type="ECO:0000256" key="1">
    <source>
        <dbReference type="SAM" id="MobiDB-lite"/>
    </source>
</evidence>
<feature type="compositionally biased region" description="Basic and acidic residues" evidence="1">
    <location>
        <begin position="105"/>
        <end position="134"/>
    </location>
</feature>
<feature type="compositionally biased region" description="Acidic residues" evidence="1">
    <location>
        <begin position="183"/>
        <end position="203"/>
    </location>
</feature>
<proteinExistence type="predicted"/>
<dbReference type="InterPro" id="IPR008402">
    <property type="entry name" value="APC_su15/mnd2"/>
</dbReference>
<dbReference type="GO" id="GO:0031145">
    <property type="term" value="P:anaphase-promoting complex-dependent catabolic process"/>
    <property type="evidence" value="ECO:0007669"/>
    <property type="project" value="InterPro"/>
</dbReference>
<feature type="compositionally biased region" description="Polar residues" evidence="1">
    <location>
        <begin position="309"/>
        <end position="329"/>
    </location>
</feature>
<feature type="region of interest" description="Disordered" evidence="1">
    <location>
        <begin position="105"/>
        <end position="349"/>
    </location>
</feature>
<feature type="compositionally biased region" description="Pro residues" evidence="1">
    <location>
        <begin position="17"/>
        <end position="32"/>
    </location>
</feature>
<feature type="compositionally biased region" description="Basic residues" evidence="1">
    <location>
        <begin position="339"/>
        <end position="349"/>
    </location>
</feature>
<sequence length="349" mass="39006">MLSLPLIPPTIDSTPILPTPFRPRQNSPPPPSHAAQNPQAARQLQQRRDEERKAHNLFSPIAFLTADENAIKARKYDIQMFGHRWIRPPGVPKTLQAMHEEEIERRETEEQARQEQTMRDLQARQEVEEARERAGLTAEGGGQEEGEEERDLDDEIPDADVEEDVSFNEDSMVEGSSQFVQPLEDEMEDDEDVREAVQMEEAELTGAAREEEELGIERDLDDSVPEAGSYQHTDTEVEDSDEDDESGLQDSFATQSARRSARLRHSRGSASAQSSRQLQFQTSMQGMGGLQERMRAQVGAADALPRSPGSLNLSSSVLEGSFVGSSPVLQMQRGGNAARARRERRGRMS</sequence>
<accession>A0AAN7TAD2</accession>
<feature type="region of interest" description="Disordered" evidence="1">
    <location>
        <begin position="1"/>
        <end position="50"/>
    </location>
</feature>
<dbReference type="EMBL" id="JAVRRL010000093">
    <property type="protein sequence ID" value="KAK5108162.1"/>
    <property type="molecule type" value="Genomic_DNA"/>
</dbReference>
<feature type="compositionally biased region" description="Acidic residues" evidence="1">
    <location>
        <begin position="210"/>
        <end position="224"/>
    </location>
</feature>
<dbReference type="AlphaFoldDB" id="A0AAN7TAD2"/>